<dbReference type="Pfam" id="PF03372">
    <property type="entry name" value="Exo_endo_phos"/>
    <property type="match status" value="1"/>
</dbReference>
<dbReference type="GO" id="GO:0006281">
    <property type="term" value="P:DNA repair"/>
    <property type="evidence" value="ECO:0007669"/>
    <property type="project" value="UniProtKB-KW"/>
</dbReference>
<reference evidence="10 11" key="1">
    <citation type="submission" date="2019-11" db="EMBL/GenBank/DDBJ databases">
        <authorList>
            <person name="Li X.-J."/>
            <person name="Feng X.-M."/>
        </authorList>
    </citation>
    <scope>NUCLEOTIDE SEQUENCE [LARGE SCALE GENOMIC DNA]</scope>
    <source>
        <strain evidence="10 11">XMNu-373</strain>
    </source>
</reference>
<dbReference type="SUPFAM" id="SSF56219">
    <property type="entry name" value="DNase I-like"/>
    <property type="match status" value="1"/>
</dbReference>
<dbReference type="InterPro" id="IPR005135">
    <property type="entry name" value="Endo/exonuclease/phosphatase"/>
</dbReference>
<dbReference type="EMBL" id="WLZY01000006">
    <property type="protein sequence ID" value="NDL58844.1"/>
    <property type="molecule type" value="Genomic_DNA"/>
</dbReference>
<feature type="domain" description="Endonuclease/exonuclease/phosphatase" evidence="9">
    <location>
        <begin position="14"/>
        <end position="257"/>
    </location>
</feature>
<evidence type="ECO:0000256" key="8">
    <source>
        <dbReference type="ARBA" id="ARBA00023204"/>
    </source>
</evidence>
<keyword evidence="5" id="KW-0227">DNA damage</keyword>
<keyword evidence="7" id="KW-0460">Magnesium</keyword>
<sequence length="274" mass="30515">MLSGYRSGMSVRVMTTNVLSPEHADWDSRQPVLQSTLAELRPDVIALQEVVTADFLDSGYALAWHGRRSADGVGAALASRWPLGTVAETDLQVNNRTEDFPWAGVVVAEILAPEPFLFVHNKPSWPIPQTYEREQQALRCARFIEEQRAGRRIHVVLAGDFDATPDSSSIRFWTGRQSLGGMSVAYQDAWEALHPDDPGHTFSPRNPLVREGEMFLETGRRIDYIMVRCGSHGPTLEVADCFLAFDQPVDGVWATDHFGVVADLRMPARPPSSW</sequence>
<protein>
    <recommendedName>
        <fullName evidence="9">Endonuclease/exonuclease/phosphatase domain-containing protein</fullName>
    </recommendedName>
</protein>
<keyword evidence="11" id="KW-1185">Reference proteome</keyword>
<dbReference type="GO" id="GO:0016787">
    <property type="term" value="F:hydrolase activity"/>
    <property type="evidence" value="ECO:0007669"/>
    <property type="project" value="UniProtKB-KW"/>
</dbReference>
<dbReference type="PANTHER" id="PTHR15822:SF4">
    <property type="entry name" value="TYROSYL-DNA PHOSPHODIESTERASE 2"/>
    <property type="match status" value="1"/>
</dbReference>
<keyword evidence="3" id="KW-0540">Nuclease</keyword>
<evidence type="ECO:0000256" key="5">
    <source>
        <dbReference type="ARBA" id="ARBA00022763"/>
    </source>
</evidence>
<dbReference type="InterPro" id="IPR036691">
    <property type="entry name" value="Endo/exonu/phosph_ase_sf"/>
</dbReference>
<comment type="cofactor">
    <cofactor evidence="1">
        <name>Mn(2+)</name>
        <dbReference type="ChEBI" id="CHEBI:29035"/>
    </cofactor>
</comment>
<dbReference type="GO" id="GO:0046872">
    <property type="term" value="F:metal ion binding"/>
    <property type="evidence" value="ECO:0007669"/>
    <property type="project" value="UniProtKB-KW"/>
</dbReference>
<gene>
    <name evidence="10" type="ORF">F7O44_17370</name>
</gene>
<evidence type="ECO:0000259" key="9">
    <source>
        <dbReference type="Pfam" id="PF03372"/>
    </source>
</evidence>
<comment type="cofactor">
    <cofactor evidence="2">
        <name>Mg(2+)</name>
        <dbReference type="ChEBI" id="CHEBI:18420"/>
    </cofactor>
</comment>
<dbReference type="GO" id="GO:0004518">
    <property type="term" value="F:nuclease activity"/>
    <property type="evidence" value="ECO:0007669"/>
    <property type="project" value="UniProtKB-KW"/>
</dbReference>
<comment type="caution">
    <text evidence="10">The sequence shown here is derived from an EMBL/GenBank/DDBJ whole genome shotgun (WGS) entry which is preliminary data.</text>
</comment>
<name>A0A7K3M689_9ACTN</name>
<evidence type="ECO:0000313" key="10">
    <source>
        <dbReference type="EMBL" id="NDL58844.1"/>
    </source>
</evidence>
<keyword evidence="8" id="KW-0234">DNA repair</keyword>
<evidence type="ECO:0000256" key="1">
    <source>
        <dbReference type="ARBA" id="ARBA00001936"/>
    </source>
</evidence>
<accession>A0A7K3M689</accession>
<evidence type="ECO:0000256" key="4">
    <source>
        <dbReference type="ARBA" id="ARBA00022723"/>
    </source>
</evidence>
<dbReference type="InterPro" id="IPR051547">
    <property type="entry name" value="TDP2-like"/>
</dbReference>
<dbReference type="Proteomes" id="UP000460435">
    <property type="component" value="Unassembled WGS sequence"/>
</dbReference>
<evidence type="ECO:0000256" key="6">
    <source>
        <dbReference type="ARBA" id="ARBA00022801"/>
    </source>
</evidence>
<evidence type="ECO:0000256" key="3">
    <source>
        <dbReference type="ARBA" id="ARBA00022722"/>
    </source>
</evidence>
<keyword evidence="4" id="KW-0479">Metal-binding</keyword>
<proteinExistence type="predicted"/>
<dbReference type="PANTHER" id="PTHR15822">
    <property type="entry name" value="TRAF AND TNF RECEPTOR-ASSOCIATED PROTEIN"/>
    <property type="match status" value="1"/>
</dbReference>
<dbReference type="Gene3D" id="3.60.10.10">
    <property type="entry name" value="Endonuclease/exonuclease/phosphatase"/>
    <property type="match status" value="1"/>
</dbReference>
<evidence type="ECO:0000256" key="7">
    <source>
        <dbReference type="ARBA" id="ARBA00022842"/>
    </source>
</evidence>
<organism evidence="10 11">
    <name type="scientific">Phytoactinopolyspora mesophila</name>
    <dbReference type="NCBI Taxonomy" id="2650750"/>
    <lineage>
        <taxon>Bacteria</taxon>
        <taxon>Bacillati</taxon>
        <taxon>Actinomycetota</taxon>
        <taxon>Actinomycetes</taxon>
        <taxon>Jiangellales</taxon>
        <taxon>Jiangellaceae</taxon>
        <taxon>Phytoactinopolyspora</taxon>
    </lineage>
</organism>
<evidence type="ECO:0000313" key="11">
    <source>
        <dbReference type="Proteomes" id="UP000460435"/>
    </source>
</evidence>
<keyword evidence="6" id="KW-0378">Hydrolase</keyword>
<dbReference type="AlphaFoldDB" id="A0A7K3M689"/>
<evidence type="ECO:0000256" key="2">
    <source>
        <dbReference type="ARBA" id="ARBA00001946"/>
    </source>
</evidence>